<proteinExistence type="predicted"/>
<keyword evidence="3" id="KW-1185">Reference proteome</keyword>
<feature type="compositionally biased region" description="Basic and acidic residues" evidence="1">
    <location>
        <begin position="140"/>
        <end position="149"/>
    </location>
</feature>
<protein>
    <submittedName>
        <fullName evidence="2">Uncharacterized protein</fullName>
    </submittedName>
</protein>
<sequence>METHDKPPPFAFGAGHPSSPPMTPGSRSHARFPPQTSHTSPSYKRMGFSMLAQSPPLDFVEPIGQGPQPLFARPQSRDQSSRPSTASGIDYATSLQESEDDSESDQESTHEPVRPPRRVEKAEFILEELDSDPGYDSDIEVIRPDHYEDAGSDSSGEIPDGNGFIDKFKELHCEEGSSEEEERKRKYERKKKRWSAGIFKRSHSQSVEGDSSYSDNDPLDDVDSSARRLRRRVRGPGDRASLIFEDKGFANSHNIAEVEEPEDRRIPHSAGPPSIPSDDGFRLDELPFWDVVEDSDDMEVEDEDEDDDDDDDDSDEDEDIDSDSS</sequence>
<reference evidence="2" key="1">
    <citation type="journal article" date="2020" name="Stud. Mycol.">
        <title>101 Dothideomycetes genomes: a test case for predicting lifestyles and emergence of pathogens.</title>
        <authorList>
            <person name="Haridas S."/>
            <person name="Albert R."/>
            <person name="Binder M."/>
            <person name="Bloem J."/>
            <person name="Labutti K."/>
            <person name="Salamov A."/>
            <person name="Andreopoulos B."/>
            <person name="Baker S."/>
            <person name="Barry K."/>
            <person name="Bills G."/>
            <person name="Bluhm B."/>
            <person name="Cannon C."/>
            <person name="Castanera R."/>
            <person name="Culley D."/>
            <person name="Daum C."/>
            <person name="Ezra D."/>
            <person name="Gonzalez J."/>
            <person name="Henrissat B."/>
            <person name="Kuo A."/>
            <person name="Liang C."/>
            <person name="Lipzen A."/>
            <person name="Lutzoni F."/>
            <person name="Magnuson J."/>
            <person name="Mondo S."/>
            <person name="Nolan M."/>
            <person name="Ohm R."/>
            <person name="Pangilinan J."/>
            <person name="Park H.-J."/>
            <person name="Ramirez L."/>
            <person name="Alfaro M."/>
            <person name="Sun H."/>
            <person name="Tritt A."/>
            <person name="Yoshinaga Y."/>
            <person name="Zwiers L.-H."/>
            <person name="Turgeon B."/>
            <person name="Goodwin S."/>
            <person name="Spatafora J."/>
            <person name="Crous P."/>
            <person name="Grigoriev I."/>
        </authorList>
    </citation>
    <scope>NUCLEOTIDE SEQUENCE</scope>
    <source>
        <strain evidence="2">CBS 109.77</strain>
    </source>
</reference>
<name>A0A6A6XGA7_9PLEO</name>
<feature type="compositionally biased region" description="Polar residues" evidence="1">
    <location>
        <begin position="204"/>
        <end position="215"/>
    </location>
</feature>
<accession>A0A6A6XGA7</accession>
<organism evidence="2 3">
    <name type="scientific">Melanomma pulvis-pyrius CBS 109.77</name>
    <dbReference type="NCBI Taxonomy" id="1314802"/>
    <lineage>
        <taxon>Eukaryota</taxon>
        <taxon>Fungi</taxon>
        <taxon>Dikarya</taxon>
        <taxon>Ascomycota</taxon>
        <taxon>Pezizomycotina</taxon>
        <taxon>Dothideomycetes</taxon>
        <taxon>Pleosporomycetidae</taxon>
        <taxon>Pleosporales</taxon>
        <taxon>Melanommataceae</taxon>
        <taxon>Melanomma</taxon>
    </lineage>
</organism>
<feature type="compositionally biased region" description="Acidic residues" evidence="1">
    <location>
        <begin position="97"/>
        <end position="106"/>
    </location>
</feature>
<evidence type="ECO:0000313" key="3">
    <source>
        <dbReference type="Proteomes" id="UP000799757"/>
    </source>
</evidence>
<gene>
    <name evidence="2" type="ORF">K505DRAFT_12857</name>
</gene>
<feature type="compositionally biased region" description="Basic and acidic residues" evidence="1">
    <location>
        <begin position="166"/>
        <end position="185"/>
    </location>
</feature>
<dbReference type="Proteomes" id="UP000799757">
    <property type="component" value="Unassembled WGS sequence"/>
</dbReference>
<dbReference type="EMBL" id="MU001858">
    <property type="protein sequence ID" value="KAF2795462.1"/>
    <property type="molecule type" value="Genomic_DNA"/>
</dbReference>
<feature type="compositionally biased region" description="Acidic residues" evidence="1">
    <location>
        <begin position="291"/>
        <end position="325"/>
    </location>
</feature>
<feature type="region of interest" description="Disordered" evidence="1">
    <location>
        <begin position="1"/>
        <end position="325"/>
    </location>
</feature>
<evidence type="ECO:0000313" key="2">
    <source>
        <dbReference type="EMBL" id="KAF2795462.1"/>
    </source>
</evidence>
<feature type="compositionally biased region" description="Acidic residues" evidence="1">
    <location>
        <begin position="125"/>
        <end position="139"/>
    </location>
</feature>
<feature type="compositionally biased region" description="Basic and acidic residues" evidence="1">
    <location>
        <begin position="107"/>
        <end position="124"/>
    </location>
</feature>
<dbReference type="OrthoDB" id="4186058at2759"/>
<dbReference type="AlphaFoldDB" id="A0A6A6XGA7"/>
<evidence type="ECO:0000256" key="1">
    <source>
        <dbReference type="SAM" id="MobiDB-lite"/>
    </source>
</evidence>